<organism evidence="2 3">
    <name type="scientific">Paracoccus mangrovi</name>
    <dbReference type="NCBI Taxonomy" id="1715645"/>
    <lineage>
        <taxon>Bacteria</taxon>
        <taxon>Pseudomonadati</taxon>
        <taxon>Pseudomonadota</taxon>
        <taxon>Alphaproteobacteria</taxon>
        <taxon>Rhodobacterales</taxon>
        <taxon>Paracoccaceae</taxon>
        <taxon>Paracoccus</taxon>
    </lineage>
</organism>
<dbReference type="EMBL" id="JBHRXJ010000001">
    <property type="protein sequence ID" value="MFC3526543.1"/>
    <property type="molecule type" value="Genomic_DNA"/>
</dbReference>
<keyword evidence="3" id="KW-1185">Reference proteome</keyword>
<reference evidence="3" key="1">
    <citation type="journal article" date="2019" name="Int. J. Syst. Evol. Microbiol.">
        <title>The Global Catalogue of Microorganisms (GCM) 10K type strain sequencing project: providing services to taxonomists for standard genome sequencing and annotation.</title>
        <authorList>
            <consortium name="The Broad Institute Genomics Platform"/>
            <consortium name="The Broad Institute Genome Sequencing Center for Infectious Disease"/>
            <person name="Wu L."/>
            <person name="Ma J."/>
        </authorList>
    </citation>
    <scope>NUCLEOTIDE SEQUENCE [LARGE SCALE GENOMIC DNA]</scope>
    <source>
        <strain evidence="3">KCTC 42899</strain>
    </source>
</reference>
<sequence length="61" mass="6361">MTRLFMLLFSIAFTTLAGIGIVLVLVLGRYDAVAIAGAAAVGGLLALPVSWLVAKRMQDIA</sequence>
<name>A0ABV7QZ15_9RHOB</name>
<feature type="transmembrane region" description="Helical" evidence="1">
    <location>
        <begin position="7"/>
        <end position="27"/>
    </location>
</feature>
<evidence type="ECO:0008006" key="4">
    <source>
        <dbReference type="Google" id="ProtNLM"/>
    </source>
</evidence>
<dbReference type="RefSeq" id="WP_374421743.1">
    <property type="nucleotide sequence ID" value="NZ_JBHRXJ010000001.1"/>
</dbReference>
<evidence type="ECO:0000256" key="1">
    <source>
        <dbReference type="SAM" id="Phobius"/>
    </source>
</evidence>
<evidence type="ECO:0000313" key="2">
    <source>
        <dbReference type="EMBL" id="MFC3526543.1"/>
    </source>
</evidence>
<evidence type="ECO:0000313" key="3">
    <source>
        <dbReference type="Proteomes" id="UP001595721"/>
    </source>
</evidence>
<keyword evidence="1" id="KW-1133">Transmembrane helix</keyword>
<gene>
    <name evidence="2" type="ORF">ACFOMH_00045</name>
</gene>
<accession>A0ABV7QZ15</accession>
<keyword evidence="1" id="KW-0472">Membrane</keyword>
<feature type="transmembrane region" description="Helical" evidence="1">
    <location>
        <begin position="33"/>
        <end position="54"/>
    </location>
</feature>
<proteinExistence type="predicted"/>
<dbReference type="Proteomes" id="UP001595721">
    <property type="component" value="Unassembled WGS sequence"/>
</dbReference>
<comment type="caution">
    <text evidence="2">The sequence shown here is derived from an EMBL/GenBank/DDBJ whole genome shotgun (WGS) entry which is preliminary data.</text>
</comment>
<protein>
    <recommendedName>
        <fullName evidence="4">CTP synthetase</fullName>
    </recommendedName>
</protein>
<keyword evidence="1" id="KW-0812">Transmembrane</keyword>